<evidence type="ECO:0000256" key="3">
    <source>
        <dbReference type="ARBA" id="ARBA00005553"/>
    </source>
</evidence>
<evidence type="ECO:0000313" key="14">
    <source>
        <dbReference type="Proteomes" id="UP000324832"/>
    </source>
</evidence>
<dbReference type="GO" id="GO:0005743">
    <property type="term" value="C:mitochondrial inner membrane"/>
    <property type="evidence" value="ECO:0007669"/>
    <property type="project" value="UniProtKB-SubCell"/>
</dbReference>
<evidence type="ECO:0000256" key="7">
    <source>
        <dbReference type="ARBA" id="ARBA00022989"/>
    </source>
</evidence>
<dbReference type="InterPro" id="IPR001349">
    <property type="entry name" value="Cyt_c_oxidase_su6a"/>
</dbReference>
<dbReference type="PANTHER" id="PTHR11504">
    <property type="entry name" value="CYTOCHROME C OXIDASE POLYPEPTIDE VIA"/>
    <property type="match status" value="1"/>
</dbReference>
<evidence type="ECO:0000256" key="2">
    <source>
        <dbReference type="ARBA" id="ARBA00004673"/>
    </source>
</evidence>
<dbReference type="FunFam" id="4.10.95.10:FF:000001">
    <property type="entry name" value="Cytochrome c oxidase subunit 6A, mitochondrial"/>
    <property type="match status" value="1"/>
</dbReference>
<evidence type="ECO:0000313" key="13">
    <source>
        <dbReference type="EMBL" id="VVC97548.1"/>
    </source>
</evidence>
<name>A0A5E4QKN1_9NEOP</name>
<dbReference type="PROSITE" id="PS01329">
    <property type="entry name" value="COX6A"/>
    <property type="match status" value="1"/>
</dbReference>
<accession>A0A5E4QKN1</accession>
<dbReference type="PIRSF" id="PIRSF000277">
    <property type="entry name" value="COX6A1"/>
    <property type="match status" value="1"/>
</dbReference>
<keyword evidence="4" id="KW-0812">Transmembrane</keyword>
<evidence type="ECO:0000256" key="12">
    <source>
        <dbReference type="RuleBase" id="RU004397"/>
    </source>
</evidence>
<dbReference type="GO" id="GO:0006123">
    <property type="term" value="P:mitochondrial electron transport, cytochrome c to oxygen"/>
    <property type="evidence" value="ECO:0007669"/>
    <property type="project" value="TreeGrafter"/>
</dbReference>
<evidence type="ECO:0000256" key="4">
    <source>
        <dbReference type="ARBA" id="ARBA00022692"/>
    </source>
</evidence>
<organism evidence="13 14">
    <name type="scientific">Leptidea sinapis</name>
    <dbReference type="NCBI Taxonomy" id="189913"/>
    <lineage>
        <taxon>Eukaryota</taxon>
        <taxon>Metazoa</taxon>
        <taxon>Ecdysozoa</taxon>
        <taxon>Arthropoda</taxon>
        <taxon>Hexapoda</taxon>
        <taxon>Insecta</taxon>
        <taxon>Pterygota</taxon>
        <taxon>Neoptera</taxon>
        <taxon>Endopterygota</taxon>
        <taxon>Lepidoptera</taxon>
        <taxon>Glossata</taxon>
        <taxon>Ditrysia</taxon>
        <taxon>Papilionoidea</taxon>
        <taxon>Pieridae</taxon>
        <taxon>Dismorphiinae</taxon>
        <taxon>Leptidea</taxon>
    </lineage>
</organism>
<protein>
    <recommendedName>
        <fullName evidence="12">Cytochrome c oxidase subunit</fullName>
    </recommendedName>
    <alternativeName>
        <fullName evidence="12">Cytochrome c oxidase polypeptide VIa</fullName>
    </alternativeName>
</protein>
<keyword evidence="5 12" id="KW-0999">Mitochondrion inner membrane</keyword>
<dbReference type="PANTHER" id="PTHR11504:SF0">
    <property type="entry name" value="CYTOCHROME C OXIDASE SUBUNIT"/>
    <property type="match status" value="1"/>
</dbReference>
<dbReference type="AlphaFoldDB" id="A0A5E4QKN1"/>
<dbReference type="GO" id="GO:0016491">
    <property type="term" value="F:oxidoreductase activity"/>
    <property type="evidence" value="ECO:0007669"/>
    <property type="project" value="UniProtKB-KW"/>
</dbReference>
<keyword evidence="8" id="KW-0560">Oxidoreductase</keyword>
<dbReference type="EMBL" id="FZQP02003222">
    <property type="protein sequence ID" value="VVC97548.1"/>
    <property type="molecule type" value="Genomic_DNA"/>
</dbReference>
<comment type="subcellular location">
    <subcellularLocation>
        <location evidence="1">Mitochondrion inner membrane</location>
        <topology evidence="1">Single-pass membrane protein</topology>
    </subcellularLocation>
</comment>
<dbReference type="InterPro" id="IPR036418">
    <property type="entry name" value="Cyt_c_oxidase_su6a_sf"/>
</dbReference>
<dbReference type="Gene3D" id="4.10.95.10">
    <property type="entry name" value="Cytochrome c oxidase, subunit VIa"/>
    <property type="match status" value="1"/>
</dbReference>
<evidence type="ECO:0000256" key="11">
    <source>
        <dbReference type="RuleBase" id="RU004396"/>
    </source>
</evidence>
<dbReference type="InterPro" id="IPR018507">
    <property type="entry name" value="Cyt_c_oxidase_su6a_CS"/>
</dbReference>
<evidence type="ECO:0000256" key="1">
    <source>
        <dbReference type="ARBA" id="ARBA00004434"/>
    </source>
</evidence>
<sequence>MALYIQRAALQYAKQNARLASHAATAGGHGGGWKFWRNVSFFVGFPAVGLGMLNAYLAHQEAHHERPPFIPYEYLRIRTKRFPWGDGQKSLFHNPHVNALPTGYEDDH</sequence>
<gene>
    <name evidence="13" type="ORF">LSINAPIS_LOCUS8798</name>
</gene>
<evidence type="ECO:0000256" key="8">
    <source>
        <dbReference type="ARBA" id="ARBA00023002"/>
    </source>
</evidence>
<dbReference type="SUPFAM" id="SSF81411">
    <property type="entry name" value="Mitochondrial cytochrome c oxidase subunit VIa"/>
    <property type="match status" value="1"/>
</dbReference>
<dbReference type="Proteomes" id="UP000324832">
    <property type="component" value="Unassembled WGS sequence"/>
</dbReference>
<keyword evidence="14" id="KW-1185">Reference proteome</keyword>
<keyword evidence="10 12" id="KW-0472">Membrane</keyword>
<evidence type="ECO:0000256" key="9">
    <source>
        <dbReference type="ARBA" id="ARBA00023128"/>
    </source>
</evidence>
<dbReference type="CDD" id="cd00925">
    <property type="entry name" value="Cyt_c_Oxidase_VIa"/>
    <property type="match status" value="1"/>
</dbReference>
<comment type="pathway">
    <text evidence="2">Energy metabolism; oxidative phosphorylation.</text>
</comment>
<keyword evidence="7" id="KW-1133">Transmembrane helix</keyword>
<evidence type="ECO:0000256" key="10">
    <source>
        <dbReference type="ARBA" id="ARBA00023136"/>
    </source>
</evidence>
<evidence type="ECO:0000256" key="6">
    <source>
        <dbReference type="ARBA" id="ARBA00022946"/>
    </source>
</evidence>
<reference evidence="13 14" key="1">
    <citation type="submission" date="2017-07" db="EMBL/GenBank/DDBJ databases">
        <authorList>
            <person name="Talla V."/>
            <person name="Backstrom N."/>
        </authorList>
    </citation>
    <scope>NUCLEOTIDE SEQUENCE [LARGE SCALE GENOMIC DNA]</scope>
</reference>
<keyword evidence="9 12" id="KW-0496">Mitochondrion</keyword>
<evidence type="ECO:0000256" key="5">
    <source>
        <dbReference type="ARBA" id="ARBA00022792"/>
    </source>
</evidence>
<dbReference type="Pfam" id="PF02046">
    <property type="entry name" value="COX6A"/>
    <property type="match status" value="1"/>
</dbReference>
<comment type="similarity">
    <text evidence="3 11">Belongs to the cytochrome c oxidase subunit 6A family.</text>
</comment>
<keyword evidence="6" id="KW-0809">Transit peptide</keyword>
<dbReference type="GO" id="GO:0030234">
    <property type="term" value="F:enzyme regulator activity"/>
    <property type="evidence" value="ECO:0007669"/>
    <property type="project" value="TreeGrafter"/>
</dbReference>
<dbReference type="UniPathway" id="UPA00705"/>
<proteinExistence type="inferred from homology"/>